<dbReference type="NCBIfam" id="NF040570">
    <property type="entry name" value="guided_TnpB"/>
    <property type="match status" value="1"/>
</dbReference>
<evidence type="ECO:0000256" key="4">
    <source>
        <dbReference type="ARBA" id="ARBA00022723"/>
    </source>
</evidence>
<dbReference type="PANTHER" id="PTHR30405:SF25">
    <property type="entry name" value="RNA-GUIDED DNA ENDONUCLEASE INSQ-RELATED"/>
    <property type="match status" value="1"/>
</dbReference>
<feature type="domain" description="Transposase putative helix-turn-helix" evidence="10">
    <location>
        <begin position="1"/>
        <end position="45"/>
    </location>
</feature>
<proteinExistence type="inferred from homology"/>
<evidence type="ECO:0000256" key="7">
    <source>
        <dbReference type="ARBA" id="ARBA00023172"/>
    </source>
</evidence>
<evidence type="ECO:0000313" key="11">
    <source>
        <dbReference type="EMBL" id="GIO32236.1"/>
    </source>
</evidence>
<dbReference type="EMBL" id="BORQ01000004">
    <property type="protein sequence ID" value="GIO32236.1"/>
    <property type="molecule type" value="Genomic_DNA"/>
</dbReference>
<evidence type="ECO:0000256" key="3">
    <source>
        <dbReference type="ARBA" id="ARBA00022578"/>
    </source>
</evidence>
<dbReference type="Pfam" id="PF07282">
    <property type="entry name" value="Cas12f1-like_TNB"/>
    <property type="match status" value="1"/>
</dbReference>
<evidence type="ECO:0000256" key="1">
    <source>
        <dbReference type="ARBA" id="ARBA00008761"/>
    </source>
</evidence>
<dbReference type="InterPro" id="IPR010095">
    <property type="entry name" value="Cas12f1-like_TNB"/>
</dbReference>
<keyword evidence="12" id="KW-1185">Reference proteome</keyword>
<evidence type="ECO:0000259" key="10">
    <source>
        <dbReference type="Pfam" id="PF12323"/>
    </source>
</evidence>
<dbReference type="InterPro" id="IPR001959">
    <property type="entry name" value="Transposase"/>
</dbReference>
<dbReference type="PANTHER" id="PTHR30405">
    <property type="entry name" value="TRANSPOSASE"/>
    <property type="match status" value="1"/>
</dbReference>
<keyword evidence="7" id="KW-0233">DNA recombination</keyword>
<feature type="domain" description="Cas12f1-like TNB" evidence="9">
    <location>
        <begin position="287"/>
        <end position="352"/>
    </location>
</feature>
<organism evidence="11 12">
    <name type="scientific">Paenibacillus albilobatus</name>
    <dbReference type="NCBI Taxonomy" id="2716884"/>
    <lineage>
        <taxon>Bacteria</taxon>
        <taxon>Bacillati</taxon>
        <taxon>Bacillota</taxon>
        <taxon>Bacilli</taxon>
        <taxon>Bacillales</taxon>
        <taxon>Paenibacillaceae</taxon>
        <taxon>Paenibacillus</taxon>
    </lineage>
</organism>
<dbReference type="GO" id="GO:0046872">
    <property type="term" value="F:metal ion binding"/>
    <property type="evidence" value="ECO:0007669"/>
    <property type="project" value="UniProtKB-KW"/>
</dbReference>
<feature type="domain" description="Probable transposase IS891/IS1136/IS1341" evidence="8">
    <location>
        <begin position="173"/>
        <end position="275"/>
    </location>
</feature>
<evidence type="ECO:0000256" key="2">
    <source>
        <dbReference type="ARBA" id="ARBA00011044"/>
    </source>
</evidence>
<comment type="similarity">
    <text evidence="2">In the N-terminal section; belongs to the transposase 2 family.</text>
</comment>
<dbReference type="InterPro" id="IPR021027">
    <property type="entry name" value="Transposase_put_HTH"/>
</dbReference>
<dbReference type="AlphaFoldDB" id="A0A919XHD5"/>
<dbReference type="GO" id="GO:0032196">
    <property type="term" value="P:transposition"/>
    <property type="evidence" value="ECO:0007669"/>
    <property type="project" value="UniProtKB-KW"/>
</dbReference>
<evidence type="ECO:0000259" key="8">
    <source>
        <dbReference type="Pfam" id="PF01385"/>
    </source>
</evidence>
<reference evidence="11" key="1">
    <citation type="submission" date="2021-03" db="EMBL/GenBank/DDBJ databases">
        <title>Antimicrobial resistance genes in bacteria isolated from Japanese honey, and their potential for conferring macrolide and lincosamide resistance in the American foulbrood pathogen Paenibacillus larvae.</title>
        <authorList>
            <person name="Okamoto M."/>
            <person name="Kumagai M."/>
            <person name="Kanamori H."/>
            <person name="Takamatsu D."/>
        </authorList>
    </citation>
    <scope>NUCLEOTIDE SEQUENCE</scope>
    <source>
        <strain evidence="11">J2TS6</strain>
    </source>
</reference>
<gene>
    <name evidence="11" type="ORF">J2TS6_33770</name>
</gene>
<comment type="similarity">
    <text evidence="1">In the C-terminal section; belongs to the transposase 35 family.</text>
</comment>
<protein>
    <submittedName>
        <fullName evidence="11">Transposase</fullName>
    </submittedName>
</protein>
<dbReference type="NCBIfam" id="TIGR01766">
    <property type="entry name" value="IS200/IS605 family accessory protein TnpB-like domain"/>
    <property type="match status" value="1"/>
</dbReference>
<dbReference type="RefSeq" id="WP_160038842.1">
    <property type="nucleotide sequence ID" value="NZ_BORQ01000004.1"/>
</dbReference>
<comment type="caution">
    <text evidence="11">The sequence shown here is derived from an EMBL/GenBank/DDBJ whole genome shotgun (WGS) entry which is preliminary data.</text>
</comment>
<accession>A0A919XHD5</accession>
<dbReference type="Pfam" id="PF01385">
    <property type="entry name" value="OrfB_IS605"/>
    <property type="match status" value="1"/>
</dbReference>
<name>A0A919XHD5_9BACL</name>
<dbReference type="Pfam" id="PF12323">
    <property type="entry name" value="HTH_OrfB_IS605"/>
    <property type="match status" value="1"/>
</dbReference>
<sequence>MLRTYKFRIEPTKEQRETIKDTLMYCRRLYNALLEQRMAAYKKRGISLTFYSQKKELPTLKKECEEYRSVHSQVLQNVVERLDQAYKAFFRRLKRNEKAGFPRFKGENRYHSFTYPQSGFSLEGKYITLSKVGTVRIKLHRQIKGTIKTCTVVAKNGRYYVCLSCEIEAGGLPTGKVVGVDLGLKHLAVTSDGDFHDAPKYLRKSERELKRLQRIVSRRMKGSRRRKKALALLAKKHEHIANQRKNNAHHVSRQLINRYDLIAFEDLKITNMVKNNHLAKSITDAGWNQLVHFTTYKAESAGKRVVLVDPRNTSQQCSNCNEIGKKTLAVRTHRCPTCGFECDRDVNAAKNILKRAVQQSNVS</sequence>
<keyword evidence="3" id="KW-0815">Transposition</keyword>
<dbReference type="GO" id="GO:0003677">
    <property type="term" value="F:DNA binding"/>
    <property type="evidence" value="ECO:0007669"/>
    <property type="project" value="UniProtKB-KW"/>
</dbReference>
<dbReference type="GO" id="GO:0006310">
    <property type="term" value="P:DNA recombination"/>
    <property type="evidence" value="ECO:0007669"/>
    <property type="project" value="UniProtKB-KW"/>
</dbReference>
<evidence type="ECO:0000256" key="5">
    <source>
        <dbReference type="ARBA" id="ARBA00022833"/>
    </source>
</evidence>
<evidence type="ECO:0000259" key="9">
    <source>
        <dbReference type="Pfam" id="PF07282"/>
    </source>
</evidence>
<keyword evidence="6" id="KW-0238">DNA-binding</keyword>
<keyword evidence="5" id="KW-0862">Zinc</keyword>
<dbReference type="Proteomes" id="UP000679779">
    <property type="component" value="Unassembled WGS sequence"/>
</dbReference>
<dbReference type="InterPro" id="IPR051399">
    <property type="entry name" value="RNA-guided_DNA_endo/Transpos"/>
</dbReference>
<evidence type="ECO:0000313" key="12">
    <source>
        <dbReference type="Proteomes" id="UP000679779"/>
    </source>
</evidence>
<keyword evidence="4" id="KW-0479">Metal-binding</keyword>
<evidence type="ECO:0000256" key="6">
    <source>
        <dbReference type="ARBA" id="ARBA00023125"/>
    </source>
</evidence>